<keyword evidence="2" id="KW-1185">Reference proteome</keyword>
<dbReference type="Proteomes" id="UP000033054">
    <property type="component" value="Chromosome"/>
</dbReference>
<evidence type="ECO:0000313" key="2">
    <source>
        <dbReference type="Proteomes" id="UP000033054"/>
    </source>
</evidence>
<organism evidence="1 2">
    <name type="scientific">Spirosoma radiotolerans</name>
    <dbReference type="NCBI Taxonomy" id="1379870"/>
    <lineage>
        <taxon>Bacteria</taxon>
        <taxon>Pseudomonadati</taxon>
        <taxon>Bacteroidota</taxon>
        <taxon>Cytophagia</taxon>
        <taxon>Cytophagales</taxon>
        <taxon>Cytophagaceae</taxon>
        <taxon>Spirosoma</taxon>
    </lineage>
</organism>
<gene>
    <name evidence="1" type="ORF">SD10_07325</name>
</gene>
<dbReference type="EMBL" id="CP010429">
    <property type="protein sequence ID" value="AKD54746.1"/>
    <property type="molecule type" value="Genomic_DNA"/>
</dbReference>
<dbReference type="HOGENOM" id="CLU_2738019_0_0_10"/>
<evidence type="ECO:0000313" key="1">
    <source>
        <dbReference type="EMBL" id="AKD54746.1"/>
    </source>
</evidence>
<name>A0A0E3V6Q5_9BACT</name>
<reference evidence="1 2" key="1">
    <citation type="journal article" date="2014" name="Curr. Microbiol.">
        <title>Spirosoma radiotolerans sp. nov., a gamma-radiation-resistant bacterium isolated from gamma ray-irradiated soil.</title>
        <authorList>
            <person name="Lee J.J."/>
            <person name="Srinivasan S."/>
            <person name="Lim S."/>
            <person name="Joe M."/>
            <person name="Im S."/>
            <person name="Bae S.I."/>
            <person name="Park K.R."/>
            <person name="Han J.H."/>
            <person name="Park S.H."/>
            <person name="Joo B.M."/>
            <person name="Park S.J."/>
            <person name="Kim M.K."/>
        </authorList>
    </citation>
    <scope>NUCLEOTIDE SEQUENCE [LARGE SCALE GENOMIC DNA]</scope>
    <source>
        <strain evidence="1 2">DG5A</strain>
    </source>
</reference>
<protein>
    <submittedName>
        <fullName evidence="1">Uncharacterized protein</fullName>
    </submittedName>
</protein>
<sequence>MPYLFGKSISVKSRILCKFSPTGILLNMRTLKESKSTNFQALLPLLKLTDKLENRIASGIQRMVAAVLADS</sequence>
<proteinExistence type="predicted"/>
<dbReference type="PATRIC" id="fig|1379870.5.peg.1590"/>
<accession>A0A0E3V6Q5</accession>
<dbReference type="AlphaFoldDB" id="A0A0E3V6Q5"/>
<dbReference type="KEGG" id="srd:SD10_07325"/>